<evidence type="ECO:0000256" key="1">
    <source>
        <dbReference type="ARBA" id="ARBA00022475"/>
    </source>
</evidence>
<evidence type="ECO:0000256" key="7">
    <source>
        <dbReference type="ARBA" id="ARBA00023136"/>
    </source>
</evidence>
<evidence type="ECO:0000313" key="11">
    <source>
        <dbReference type="EMBL" id="QMS85137.1"/>
    </source>
</evidence>
<protein>
    <recommendedName>
        <fullName evidence="10">Glycerol-3-phosphate acyltransferase</fullName>
    </recommendedName>
    <alternativeName>
        <fullName evidence="10">Acyl-PO4 G3P acyltransferase</fullName>
    </alternativeName>
    <alternativeName>
        <fullName evidence="10">Acyl-phosphate--glycerol-3-phosphate acyltransferase</fullName>
    </alternativeName>
    <alternativeName>
        <fullName evidence="10">G3P acyltransferase</fullName>
        <shortName evidence="10">GPAT</shortName>
        <ecNumber evidence="10">2.3.1.275</ecNumber>
    </alternativeName>
    <alternativeName>
        <fullName evidence="10">Lysophosphatidic acid synthase</fullName>
        <shortName evidence="10">LPA synthase</shortName>
    </alternativeName>
</protein>
<evidence type="ECO:0000313" key="12">
    <source>
        <dbReference type="Proteomes" id="UP000514720"/>
    </source>
</evidence>
<name>A0A7L7KR24_9MOLU</name>
<keyword evidence="7 10" id="KW-0472">Membrane</keyword>
<dbReference type="GO" id="GO:0005886">
    <property type="term" value="C:plasma membrane"/>
    <property type="evidence" value="ECO:0007669"/>
    <property type="project" value="UniProtKB-SubCell"/>
</dbReference>
<proteinExistence type="inferred from homology"/>
<dbReference type="EC" id="2.3.1.275" evidence="10"/>
<keyword evidence="2 10" id="KW-0444">Lipid biosynthesis</keyword>
<gene>
    <name evidence="10" type="primary">plsY</name>
    <name evidence="11" type="ORF">G4Z02_05055</name>
</gene>
<evidence type="ECO:0000256" key="5">
    <source>
        <dbReference type="ARBA" id="ARBA00022989"/>
    </source>
</evidence>
<keyword evidence="6 10" id="KW-0443">Lipid metabolism</keyword>
<dbReference type="UniPathway" id="UPA00085"/>
<keyword evidence="12" id="KW-1185">Reference proteome</keyword>
<keyword evidence="11" id="KW-0012">Acyltransferase</keyword>
<keyword evidence="8 10" id="KW-0594">Phospholipid biosynthesis</keyword>
<keyword evidence="3 10" id="KW-0808">Transferase</keyword>
<keyword evidence="9 10" id="KW-1208">Phospholipid metabolism</keyword>
<evidence type="ECO:0000256" key="6">
    <source>
        <dbReference type="ARBA" id="ARBA00023098"/>
    </source>
</evidence>
<comment type="catalytic activity">
    <reaction evidence="10">
        <text>an acyl phosphate + sn-glycerol 3-phosphate = a 1-acyl-sn-glycero-3-phosphate + phosphate</text>
        <dbReference type="Rhea" id="RHEA:34075"/>
        <dbReference type="ChEBI" id="CHEBI:43474"/>
        <dbReference type="ChEBI" id="CHEBI:57597"/>
        <dbReference type="ChEBI" id="CHEBI:57970"/>
        <dbReference type="ChEBI" id="CHEBI:59918"/>
        <dbReference type="EC" id="2.3.1.275"/>
    </reaction>
</comment>
<evidence type="ECO:0000256" key="10">
    <source>
        <dbReference type="HAMAP-Rule" id="MF_01043"/>
    </source>
</evidence>
<dbReference type="GO" id="GO:0043772">
    <property type="term" value="F:acyl-phosphate glycerol-3-phosphate acyltransferase activity"/>
    <property type="evidence" value="ECO:0007669"/>
    <property type="project" value="UniProtKB-UniRule"/>
</dbReference>
<comment type="subcellular location">
    <subcellularLocation>
        <location evidence="10">Cell membrane</location>
        <topology evidence="10">Multi-pass membrane protein</topology>
    </subcellularLocation>
</comment>
<comment type="subunit">
    <text evidence="10">Probably interacts with PlsX.</text>
</comment>
<dbReference type="PANTHER" id="PTHR30309">
    <property type="entry name" value="INNER MEMBRANE PROTEIN YGIH"/>
    <property type="match status" value="1"/>
</dbReference>
<feature type="transmembrane region" description="Helical" evidence="10">
    <location>
        <begin position="111"/>
        <end position="132"/>
    </location>
</feature>
<dbReference type="GO" id="GO:0008654">
    <property type="term" value="P:phospholipid biosynthetic process"/>
    <property type="evidence" value="ECO:0007669"/>
    <property type="project" value="UniProtKB-UniRule"/>
</dbReference>
<dbReference type="Proteomes" id="UP000514720">
    <property type="component" value="Chromosome"/>
</dbReference>
<dbReference type="RefSeq" id="WP_258876912.1">
    <property type="nucleotide sequence ID" value="NZ_CP048914.1"/>
</dbReference>
<dbReference type="PANTHER" id="PTHR30309:SF0">
    <property type="entry name" value="GLYCEROL-3-PHOSPHATE ACYLTRANSFERASE-RELATED"/>
    <property type="match status" value="1"/>
</dbReference>
<dbReference type="SMART" id="SM01207">
    <property type="entry name" value="G3P_acyltransf"/>
    <property type="match status" value="1"/>
</dbReference>
<feature type="transmembrane region" description="Helical" evidence="10">
    <location>
        <begin position="52"/>
        <end position="74"/>
    </location>
</feature>
<feature type="transmembrane region" description="Helical" evidence="10">
    <location>
        <begin position="80"/>
        <end position="99"/>
    </location>
</feature>
<accession>A0A7L7KR24</accession>
<evidence type="ECO:0000256" key="9">
    <source>
        <dbReference type="ARBA" id="ARBA00023264"/>
    </source>
</evidence>
<keyword evidence="5 10" id="KW-1133">Transmembrane helix</keyword>
<feature type="transmembrane region" description="Helical" evidence="10">
    <location>
        <begin position="6"/>
        <end position="26"/>
    </location>
</feature>
<dbReference type="KEGG" id="xcl:G4Z02_05055"/>
<comment type="pathway">
    <text evidence="10">Lipid metabolism; phospholipid metabolism.</text>
</comment>
<dbReference type="AlphaFoldDB" id="A0A7L7KR24"/>
<comment type="function">
    <text evidence="10">Catalyzes the transfer of an acyl group from acyl-phosphate (acyl-PO(4)) to glycerol-3-phosphate (G3P) to form lysophosphatidic acid (LPA). This enzyme utilizes acyl-phosphate as fatty acyl donor, but not acyl-CoA or acyl-ACP.</text>
</comment>
<dbReference type="InterPro" id="IPR003811">
    <property type="entry name" value="G3P_acylTferase_PlsY"/>
</dbReference>
<dbReference type="EMBL" id="CP048914">
    <property type="protein sequence ID" value="QMS85137.1"/>
    <property type="molecule type" value="Genomic_DNA"/>
</dbReference>
<keyword evidence="1 10" id="KW-1003">Cell membrane</keyword>
<reference evidence="11 12" key="1">
    <citation type="submission" date="2020-02" db="EMBL/GenBank/DDBJ databases">
        <authorList>
            <person name="Zheng R.K."/>
            <person name="Sun C.M."/>
        </authorList>
    </citation>
    <scope>NUCLEOTIDE SEQUENCE [LARGE SCALE GENOMIC DNA]</scope>
    <source>
        <strain evidence="12">zrk13</strain>
    </source>
</reference>
<dbReference type="Pfam" id="PF02660">
    <property type="entry name" value="G3P_acyltransf"/>
    <property type="match status" value="1"/>
</dbReference>
<feature type="transmembrane region" description="Helical" evidence="10">
    <location>
        <begin position="152"/>
        <end position="177"/>
    </location>
</feature>
<sequence length="202" mass="22389">MDYLMIAICSYLLGSINFSIVITRILKGIDIRDVNSHNPGASNATLTLGIKWGVVIFFLDVLKGFIPVFIIRLVFPENDILWFVAGFFALIGHAFPIYYKFKGGKGTSTYMGVVFGAYPLVGLILFVVLVAATTLSDYIVVGTVFLIVPPPIYMIVTGQFHWISIALLSLFAIINLLKHSNNFIALFKGEEKKVFASLKKKT</sequence>
<dbReference type="HAMAP" id="MF_01043">
    <property type="entry name" value="PlsY"/>
    <property type="match status" value="1"/>
</dbReference>
<evidence type="ECO:0000256" key="3">
    <source>
        <dbReference type="ARBA" id="ARBA00022679"/>
    </source>
</evidence>
<evidence type="ECO:0000256" key="8">
    <source>
        <dbReference type="ARBA" id="ARBA00023209"/>
    </source>
</evidence>
<organism evidence="11 12">
    <name type="scientific">Candidatus Xianfuyuplasma coldseepsis</name>
    <dbReference type="NCBI Taxonomy" id="2782163"/>
    <lineage>
        <taxon>Bacteria</taxon>
        <taxon>Bacillati</taxon>
        <taxon>Mycoplasmatota</taxon>
        <taxon>Mollicutes</taxon>
        <taxon>Candidatus Izemoplasmatales</taxon>
        <taxon>Candidatus Izemoplasmataceae</taxon>
        <taxon>Candidatus Xianfuyuplasma</taxon>
    </lineage>
</organism>
<evidence type="ECO:0000256" key="2">
    <source>
        <dbReference type="ARBA" id="ARBA00022516"/>
    </source>
</evidence>
<evidence type="ECO:0000256" key="4">
    <source>
        <dbReference type="ARBA" id="ARBA00022692"/>
    </source>
</evidence>
<keyword evidence="4 10" id="KW-0812">Transmembrane</keyword>
<comment type="similarity">
    <text evidence="10">Belongs to the PlsY family.</text>
</comment>